<name>A0ABU2AI24_9ACTN</name>
<dbReference type="Proteomes" id="UP001183604">
    <property type="component" value="Unassembled WGS sequence"/>
</dbReference>
<accession>A0ABU2AI24</accession>
<feature type="compositionally biased region" description="Low complexity" evidence="1">
    <location>
        <begin position="53"/>
        <end position="75"/>
    </location>
</feature>
<evidence type="ECO:0000313" key="2">
    <source>
        <dbReference type="EMBL" id="MDR7336863.1"/>
    </source>
</evidence>
<protein>
    <submittedName>
        <fullName evidence="2">Uncharacterized protein</fullName>
    </submittedName>
</protein>
<dbReference type="EMBL" id="JAVDYD010000001">
    <property type="protein sequence ID" value="MDR7336863.1"/>
    <property type="molecule type" value="Genomic_DNA"/>
</dbReference>
<proteinExistence type="predicted"/>
<reference evidence="2 3" key="1">
    <citation type="submission" date="2023-07" db="EMBL/GenBank/DDBJ databases">
        <title>Sequencing the genomes of 1000 actinobacteria strains.</title>
        <authorList>
            <person name="Klenk H.-P."/>
        </authorList>
    </citation>
    <scope>NUCLEOTIDE SEQUENCE [LARGE SCALE GENOMIC DNA]</scope>
    <source>
        <strain evidence="2 3">DSM 44724</strain>
    </source>
</reference>
<sequence>MIVQPQRTEATVEAWTDTPSVRPADVDAVPPAPVPVPVSVRDDVPDPSGFGFAAPAVPTPARRPAGAVRRPGRAPQGPPRWPHIAMVIAVPTAGTAGFLAALTGSALPIQIVTYTVVGGVVIYKIIGPVRAVAAVITAALNKVGGR</sequence>
<gene>
    <name evidence="2" type="ORF">J2S69_000582</name>
</gene>
<evidence type="ECO:0000256" key="1">
    <source>
        <dbReference type="SAM" id="MobiDB-lite"/>
    </source>
</evidence>
<organism evidence="2 3">
    <name type="scientific">Glycomyces lechevalierae</name>
    <dbReference type="NCBI Taxonomy" id="256034"/>
    <lineage>
        <taxon>Bacteria</taxon>
        <taxon>Bacillati</taxon>
        <taxon>Actinomycetota</taxon>
        <taxon>Actinomycetes</taxon>
        <taxon>Glycomycetales</taxon>
        <taxon>Glycomycetaceae</taxon>
        <taxon>Glycomyces</taxon>
    </lineage>
</organism>
<comment type="caution">
    <text evidence="2">The sequence shown here is derived from an EMBL/GenBank/DDBJ whole genome shotgun (WGS) entry which is preliminary data.</text>
</comment>
<feature type="region of interest" description="Disordered" evidence="1">
    <location>
        <begin position="49"/>
        <end position="78"/>
    </location>
</feature>
<evidence type="ECO:0000313" key="3">
    <source>
        <dbReference type="Proteomes" id="UP001183604"/>
    </source>
</evidence>
<dbReference type="RefSeq" id="WP_310283894.1">
    <property type="nucleotide sequence ID" value="NZ_BAAAOM010000002.1"/>
</dbReference>
<keyword evidence="3" id="KW-1185">Reference proteome</keyword>